<protein>
    <submittedName>
        <fullName evidence="1">Putative monooxygenase</fullName>
    </submittedName>
</protein>
<gene>
    <name evidence="1" type="ORF">NT2_11_00210</name>
</gene>
<organism evidence="1 2">
    <name type="scientific">Caenibius tardaugens NBRC 16725</name>
    <dbReference type="NCBI Taxonomy" id="1219035"/>
    <lineage>
        <taxon>Bacteria</taxon>
        <taxon>Pseudomonadati</taxon>
        <taxon>Pseudomonadota</taxon>
        <taxon>Alphaproteobacteria</taxon>
        <taxon>Sphingomonadales</taxon>
        <taxon>Erythrobacteraceae</taxon>
        <taxon>Caenibius</taxon>
    </lineage>
</organism>
<sequence length="477" mass="52274">MKRVVIIGAGPGGICTGIKLKEAGYDSFTIVEQADGVGGTWRHNTYPGCRCDVPSVLYSFSFAQKADWTARYAAQPEILAYLEDLAEQYGLMPHVRLNTRVQGAVWDDDASLWRIALDDGSCLEAEVLVSAVGLFNEPNIPAIPGIESFSGPVMHSARWQHDLPLDGRRIAVIGSAASAVQFVPEIAPVAGDLTVFQRTPNHVRFREADYTPEEQAAISSDPALLHAEREKVAGWVDAMCKMQDTALLDIAAADCAQNATVVEDEDTRQRLSPGYAFGGKRPLVSSDWYPTFNRPNVRLVTDAIARIEPDAVIGDDGTRYPADVLILATGFQTTRFLSAIPVQGRGGRKLDHVWADGARAYLGITTSGFPNLFMLYGPNTNNGSILHNIECQADYVVRHMQRMEQDGLAWIDLRPEVLDAYNSNLQREIAAIPAWNTGVSGYYRTEGGLNVTQWPDGMQRYREMTSAPDAGAYETGM</sequence>
<dbReference type="KEGG" id="ntd:EGO55_06890"/>
<dbReference type="eggNOG" id="COG2072">
    <property type="taxonomic scope" value="Bacteria"/>
</dbReference>
<dbReference type="InterPro" id="IPR051209">
    <property type="entry name" value="FAD-bind_Monooxygenase_sf"/>
</dbReference>
<dbReference type="AlphaFoldDB" id="U3A7I3"/>
<dbReference type="EMBL" id="BASZ01000011">
    <property type="protein sequence ID" value="GAD50713.1"/>
    <property type="molecule type" value="Genomic_DNA"/>
</dbReference>
<dbReference type="OrthoDB" id="312624at2"/>
<dbReference type="SUPFAM" id="SSF51905">
    <property type="entry name" value="FAD/NAD(P)-binding domain"/>
    <property type="match status" value="1"/>
</dbReference>
<dbReference type="PANTHER" id="PTHR42877">
    <property type="entry name" value="L-ORNITHINE N(5)-MONOOXYGENASE-RELATED"/>
    <property type="match status" value="1"/>
</dbReference>
<keyword evidence="1" id="KW-0503">Monooxygenase</keyword>
<dbReference type="Pfam" id="PF13738">
    <property type="entry name" value="Pyr_redox_3"/>
    <property type="match status" value="1"/>
</dbReference>
<accession>U3A7I3</accession>
<comment type="caution">
    <text evidence="1">The sequence shown here is derived from an EMBL/GenBank/DDBJ whole genome shotgun (WGS) entry which is preliminary data.</text>
</comment>
<proteinExistence type="predicted"/>
<evidence type="ECO:0000313" key="2">
    <source>
        <dbReference type="Proteomes" id="UP000016568"/>
    </source>
</evidence>
<dbReference type="PRINTS" id="PR00411">
    <property type="entry name" value="PNDRDTASEI"/>
</dbReference>
<name>U3A7I3_9SPHN</name>
<evidence type="ECO:0000313" key="1">
    <source>
        <dbReference type="EMBL" id="GAD50713.1"/>
    </source>
</evidence>
<keyword evidence="1" id="KW-0560">Oxidoreductase</keyword>
<dbReference type="RefSeq" id="WP_021691531.1">
    <property type="nucleotide sequence ID" value="NZ_BASZ01000011.1"/>
</dbReference>
<dbReference type="PANTHER" id="PTHR42877:SF4">
    <property type="entry name" value="FAD_NAD(P)-BINDING DOMAIN-CONTAINING PROTEIN-RELATED"/>
    <property type="match status" value="1"/>
</dbReference>
<dbReference type="PRINTS" id="PR00368">
    <property type="entry name" value="FADPNR"/>
</dbReference>
<keyword evidence="2" id="KW-1185">Reference proteome</keyword>
<dbReference type="Gene3D" id="3.50.50.60">
    <property type="entry name" value="FAD/NAD(P)-binding domain"/>
    <property type="match status" value="2"/>
</dbReference>
<dbReference type="InterPro" id="IPR036188">
    <property type="entry name" value="FAD/NAD-bd_sf"/>
</dbReference>
<dbReference type="Proteomes" id="UP000016568">
    <property type="component" value="Unassembled WGS sequence"/>
</dbReference>
<dbReference type="GO" id="GO:0004497">
    <property type="term" value="F:monooxygenase activity"/>
    <property type="evidence" value="ECO:0007669"/>
    <property type="project" value="UniProtKB-KW"/>
</dbReference>
<reference evidence="1 2" key="1">
    <citation type="submission" date="2013-09" db="EMBL/GenBank/DDBJ databases">
        <title>Whole genome shotgun sequence of Novosphingobium tardaugens NBRC 16725.</title>
        <authorList>
            <person name="Isaki S."/>
            <person name="Hosoyama A."/>
            <person name="Tsuchikane K."/>
            <person name="Katsumata H."/>
            <person name="Ando Y."/>
            <person name="Yamazaki S."/>
            <person name="Fujita N."/>
        </authorList>
    </citation>
    <scope>NUCLEOTIDE SEQUENCE [LARGE SCALE GENOMIC DNA]</scope>
    <source>
        <strain evidence="1 2">NBRC 16725</strain>
    </source>
</reference>